<keyword evidence="6" id="KW-0813">Transport</keyword>
<dbReference type="Pfam" id="PF22099">
    <property type="entry name" value="MRS2-like"/>
    <property type="match status" value="2"/>
</dbReference>
<keyword evidence="4 6" id="KW-1133">Transmembrane helix</keyword>
<protein>
    <recommendedName>
        <fullName evidence="6">Magnesium transporter</fullName>
    </recommendedName>
</protein>
<comment type="caution">
    <text evidence="8">The sequence shown here is derived from an EMBL/GenBank/DDBJ whole genome shotgun (WGS) entry which is preliminary data.</text>
</comment>
<comment type="subcellular location">
    <subcellularLocation>
        <location evidence="1 6">Membrane</location>
        <topology evidence="1 6">Multi-pass membrane protein</topology>
    </subcellularLocation>
</comment>
<feature type="region of interest" description="Disordered" evidence="7">
    <location>
        <begin position="423"/>
        <end position="509"/>
    </location>
</feature>
<name>A0A830HIL6_9CHLO</name>
<keyword evidence="5 6" id="KW-0472">Membrane</keyword>
<evidence type="ECO:0000256" key="3">
    <source>
        <dbReference type="ARBA" id="ARBA00022692"/>
    </source>
</evidence>
<dbReference type="EMBL" id="BNJQ01000014">
    <property type="protein sequence ID" value="GHP06974.1"/>
    <property type="molecule type" value="Genomic_DNA"/>
</dbReference>
<feature type="transmembrane region" description="Helical" evidence="6">
    <location>
        <begin position="597"/>
        <end position="620"/>
    </location>
</feature>
<comment type="function">
    <text evidence="6">Magnesium transporter that may mediate the influx of magnesium.</text>
</comment>
<keyword evidence="6" id="KW-0406">Ion transport</keyword>
<sequence>MERRLSNPNANAAVAGAPSASGAMPGGPRAGSPGPLPGLAVPSTSRPPSVVPPPPPMFGVRRNTSSDELRALARSVSTNPFERTKTSLASRKGMAGRWWLSFKPYGTAPKLMQLEKNEVKRLMGIPARDLRLLEPSAHSPASILVRAKSLVINFEQIHMIVSADEALLLVSGENWRGDDKVCAFADDLTLKVTPSQGPDDMPGMTTSESFDGYASDGEAAVQDSAKRRSSLHIEMGHGSGGGGALGISPKNVTLRGNGLLNHQSNADVFGFPSRDGRKDGYSSDSEWRQGSSVRKQRNPVHFAFHRRGGNRGGGGGSSGSSFAFKNYFEFRVLECVLETVCRLQNDETSELETIAYPALDALTVKVTRKNLEVVRKIKVRMTRLSGRVQQVRDELEHILDNDDDMAEMYLTRKIMEEEDLEFGMSDDDSDMSDDNQTPHGAKSPFDPVGGGGVRPVGSDPAGIDHVFGSSVESARNRGGAGGGGGGGGGAGAGVSDRRHGGEREQEREINRDHQELEDMLEAFNEQANGSYNRLNVLRDYIDDTEDFVGFAQDNYRNTIIQLDLLLTSATLCITLFTAISSLFGMNVPNGLENHPTAFFGITGSGLVTACALMVGSVWYFKGRGIGFF</sequence>
<evidence type="ECO:0000313" key="8">
    <source>
        <dbReference type="EMBL" id="GHP06974.1"/>
    </source>
</evidence>
<dbReference type="Gene3D" id="1.20.58.340">
    <property type="entry name" value="Magnesium transport protein CorA, transmembrane region"/>
    <property type="match status" value="2"/>
</dbReference>
<evidence type="ECO:0000256" key="5">
    <source>
        <dbReference type="ARBA" id="ARBA00023136"/>
    </source>
</evidence>
<dbReference type="InterPro" id="IPR045863">
    <property type="entry name" value="CorA_TM1_TM2"/>
</dbReference>
<evidence type="ECO:0000256" key="2">
    <source>
        <dbReference type="ARBA" id="ARBA00007535"/>
    </source>
</evidence>
<dbReference type="OrthoDB" id="10251508at2759"/>
<feature type="region of interest" description="Disordered" evidence="7">
    <location>
        <begin position="1"/>
        <end position="62"/>
    </location>
</feature>
<dbReference type="Proteomes" id="UP000660262">
    <property type="component" value="Unassembled WGS sequence"/>
</dbReference>
<evidence type="ECO:0000313" key="9">
    <source>
        <dbReference type="Proteomes" id="UP000660262"/>
    </source>
</evidence>
<accession>A0A830HIL6</accession>
<keyword evidence="3 6" id="KW-0812">Transmembrane</keyword>
<keyword evidence="6" id="KW-0460">Magnesium</keyword>
<feature type="compositionally biased region" description="Basic and acidic residues" evidence="7">
    <location>
        <begin position="495"/>
        <end position="509"/>
    </location>
</feature>
<feature type="compositionally biased region" description="Gly residues" evidence="7">
    <location>
        <begin position="478"/>
        <end position="492"/>
    </location>
</feature>
<organism evidence="8 9">
    <name type="scientific">Pycnococcus provasolii</name>
    <dbReference type="NCBI Taxonomy" id="41880"/>
    <lineage>
        <taxon>Eukaryota</taxon>
        <taxon>Viridiplantae</taxon>
        <taxon>Chlorophyta</taxon>
        <taxon>Pseudoscourfieldiophyceae</taxon>
        <taxon>Pseudoscourfieldiales</taxon>
        <taxon>Pycnococcaceae</taxon>
        <taxon>Pycnococcus</taxon>
    </lineage>
</organism>
<proteinExistence type="inferred from homology"/>
<dbReference type="Gene3D" id="2.40.128.330">
    <property type="match status" value="1"/>
</dbReference>
<feature type="transmembrane region" description="Helical" evidence="6">
    <location>
        <begin position="564"/>
        <end position="585"/>
    </location>
</feature>
<evidence type="ECO:0000256" key="6">
    <source>
        <dbReference type="RuleBase" id="RU366041"/>
    </source>
</evidence>
<comment type="similarity">
    <text evidence="2 6">Belongs to the CorA metal ion transporter (MIT) (TC 1.A.35.5) family.</text>
</comment>
<dbReference type="AlphaFoldDB" id="A0A830HIL6"/>
<feature type="compositionally biased region" description="Low complexity" evidence="7">
    <location>
        <begin position="1"/>
        <end position="23"/>
    </location>
</feature>
<evidence type="ECO:0000256" key="4">
    <source>
        <dbReference type="ARBA" id="ARBA00022989"/>
    </source>
</evidence>
<dbReference type="PANTHER" id="PTHR13890:SF31">
    <property type="entry name" value="MAGNESIUM TRANSPORTER MRS2-2-RELATED"/>
    <property type="match status" value="1"/>
</dbReference>
<dbReference type="CDD" id="cd12823">
    <property type="entry name" value="Mrs2_Mfm1p-like"/>
    <property type="match status" value="1"/>
</dbReference>
<feature type="compositionally biased region" description="Acidic residues" evidence="7">
    <location>
        <begin position="423"/>
        <end position="433"/>
    </location>
</feature>
<gene>
    <name evidence="8" type="ORF">PPROV_000571800</name>
</gene>
<evidence type="ECO:0000256" key="7">
    <source>
        <dbReference type="SAM" id="MobiDB-lite"/>
    </source>
</evidence>
<evidence type="ECO:0000256" key="1">
    <source>
        <dbReference type="ARBA" id="ARBA00004141"/>
    </source>
</evidence>
<feature type="region of interest" description="Disordered" evidence="7">
    <location>
        <begin position="271"/>
        <end position="294"/>
    </location>
</feature>
<dbReference type="GO" id="GO:0015095">
    <property type="term" value="F:magnesium ion transmembrane transporter activity"/>
    <property type="evidence" value="ECO:0007669"/>
    <property type="project" value="TreeGrafter"/>
</dbReference>
<dbReference type="PANTHER" id="PTHR13890">
    <property type="entry name" value="RNA SPLICING PROTEIN MRS2, MITOCHONDRIAL"/>
    <property type="match status" value="1"/>
</dbReference>
<feature type="compositionally biased region" description="Basic and acidic residues" evidence="7">
    <location>
        <begin position="274"/>
        <end position="287"/>
    </location>
</feature>
<feature type="compositionally biased region" description="Low complexity" evidence="7">
    <location>
        <begin position="30"/>
        <end position="48"/>
    </location>
</feature>
<reference evidence="8" key="1">
    <citation type="submission" date="2020-10" db="EMBL/GenBank/DDBJ databases">
        <title>Unveiling of a novel bifunctional photoreceptor, Dualchrome1, isolated from a cosmopolitan green alga.</title>
        <authorList>
            <person name="Suzuki S."/>
            <person name="Kawachi M."/>
        </authorList>
    </citation>
    <scope>NUCLEOTIDE SEQUENCE</scope>
    <source>
        <strain evidence="8">NIES 2893</strain>
    </source>
</reference>
<dbReference type="InterPro" id="IPR039204">
    <property type="entry name" value="MRS2-like"/>
</dbReference>
<keyword evidence="9" id="KW-1185">Reference proteome</keyword>
<dbReference type="SUPFAM" id="SSF144083">
    <property type="entry name" value="Magnesium transport protein CorA, transmembrane region"/>
    <property type="match status" value="1"/>
</dbReference>
<dbReference type="GO" id="GO:0016020">
    <property type="term" value="C:membrane"/>
    <property type="evidence" value="ECO:0007669"/>
    <property type="project" value="UniProtKB-SubCell"/>
</dbReference>